<sequence length="379" mass="43528">MHRLLLIFSLALFFSCGESVVSKFPNDRNILENLTYSIDTVVVDSKGEIINLSNGLRYFDISADESSLIFFDRKQTIFQEIDLNDLKLKATYPYEFEGPNGIGKATYFQILPDRTLFIPTFSKSGIYNLQGKLVSRLNFKPTEAEGLEETDPLTLINAILINPKSGLLYSLPGEYISGVKDLAIINPENNKVKLIKLPEMDIAGDFKVFWNTENGKAIEMEEYSLTLIDETLIITCTVGSGIYTYNTSNDRLKFVDLPHKIIPTKKSGEILNEVTEESVFWDEYRKVASQVSYHELKWDKEKERFYRFASRTFLGEQESDPVKYEVFILAYDKDFNTIGETKLDKLKTIPSSYFFKDGKLWSYVNIDDELGFAIFTFDF</sequence>
<reference evidence="1 2" key="1">
    <citation type="submission" date="2020-08" db="EMBL/GenBank/DDBJ databases">
        <title>Genomic Encyclopedia of Type Strains, Phase IV (KMG-IV): sequencing the most valuable type-strain genomes for metagenomic binning, comparative biology and taxonomic classification.</title>
        <authorList>
            <person name="Goeker M."/>
        </authorList>
    </citation>
    <scope>NUCLEOTIDE SEQUENCE [LARGE SCALE GENOMIC DNA]</scope>
    <source>
        <strain evidence="1 2">DSM 102044</strain>
    </source>
</reference>
<dbReference type="PROSITE" id="PS51257">
    <property type="entry name" value="PROKAR_LIPOPROTEIN"/>
    <property type="match status" value="1"/>
</dbReference>
<dbReference type="Proteomes" id="UP000588604">
    <property type="component" value="Unassembled WGS sequence"/>
</dbReference>
<gene>
    <name evidence="1" type="ORF">FHS59_004693</name>
</gene>
<protein>
    <recommendedName>
        <fullName evidence="3">DUF4221 domain-containing protein</fullName>
    </recommendedName>
</protein>
<evidence type="ECO:0000313" key="2">
    <source>
        <dbReference type="Proteomes" id="UP000588604"/>
    </source>
</evidence>
<organism evidence="1 2">
    <name type="scientific">Algoriphagus iocasae</name>
    <dbReference type="NCBI Taxonomy" id="1836499"/>
    <lineage>
        <taxon>Bacteria</taxon>
        <taxon>Pseudomonadati</taxon>
        <taxon>Bacteroidota</taxon>
        <taxon>Cytophagia</taxon>
        <taxon>Cytophagales</taxon>
        <taxon>Cyclobacteriaceae</taxon>
        <taxon>Algoriphagus</taxon>
    </lineage>
</organism>
<evidence type="ECO:0008006" key="3">
    <source>
        <dbReference type="Google" id="ProtNLM"/>
    </source>
</evidence>
<dbReference type="EMBL" id="JACIJO010000008">
    <property type="protein sequence ID" value="MBB6329029.1"/>
    <property type="molecule type" value="Genomic_DNA"/>
</dbReference>
<evidence type="ECO:0000313" key="1">
    <source>
        <dbReference type="EMBL" id="MBB6329029.1"/>
    </source>
</evidence>
<dbReference type="Pfam" id="PF13970">
    <property type="entry name" value="DUF4221"/>
    <property type="match status" value="1"/>
</dbReference>
<dbReference type="InterPro" id="IPR025316">
    <property type="entry name" value="DUF4221"/>
</dbReference>
<keyword evidence="2" id="KW-1185">Reference proteome</keyword>
<proteinExistence type="predicted"/>
<name>A0A841MTD5_9BACT</name>
<dbReference type="AlphaFoldDB" id="A0A841MTD5"/>
<accession>A0A841MTD5</accession>
<dbReference type="RefSeq" id="WP_184498723.1">
    <property type="nucleotide sequence ID" value="NZ_JACIJO010000008.1"/>
</dbReference>
<comment type="caution">
    <text evidence="1">The sequence shown here is derived from an EMBL/GenBank/DDBJ whole genome shotgun (WGS) entry which is preliminary data.</text>
</comment>